<feature type="transmembrane region" description="Helical" evidence="7">
    <location>
        <begin position="191"/>
        <end position="209"/>
    </location>
</feature>
<evidence type="ECO:0000256" key="2">
    <source>
        <dbReference type="ARBA" id="ARBA00022448"/>
    </source>
</evidence>
<dbReference type="Proteomes" id="UP000007842">
    <property type="component" value="Chromosome"/>
</dbReference>
<dbReference type="PATRIC" id="fig|1003195.11.peg.5476"/>
<evidence type="ECO:0000256" key="7">
    <source>
        <dbReference type="RuleBase" id="RU363032"/>
    </source>
</evidence>
<accession>F8K4N2</accession>
<dbReference type="Pfam" id="PF00528">
    <property type="entry name" value="BPD_transp_1"/>
    <property type="match status" value="1"/>
</dbReference>
<feature type="transmembrane region" description="Helical" evidence="7">
    <location>
        <begin position="296"/>
        <end position="322"/>
    </location>
</feature>
<dbReference type="RefSeq" id="WP_014144744.1">
    <property type="nucleotide sequence ID" value="NC_016111.1"/>
</dbReference>
<dbReference type="Pfam" id="PF19300">
    <property type="entry name" value="BPD_transp_1_N"/>
    <property type="match status" value="1"/>
</dbReference>
<dbReference type="PROSITE" id="PS50928">
    <property type="entry name" value="ABC_TM1"/>
    <property type="match status" value="1"/>
</dbReference>
<keyword evidence="2 7" id="KW-0813">Transport</keyword>
<name>F8K4N2_STREN</name>
<reference evidence="10" key="1">
    <citation type="submission" date="2011-12" db="EMBL/GenBank/DDBJ databases">
        <title>Complete genome sequence of Streptomyces cattleya strain DSM 46488.</title>
        <authorList>
            <person name="Ou H.-Y."/>
            <person name="Li P."/>
            <person name="Zhao C."/>
            <person name="O'Hagan D."/>
            <person name="Deng Z."/>
        </authorList>
    </citation>
    <scope>NUCLEOTIDE SEQUENCE [LARGE SCALE GENOMIC DNA]</scope>
    <source>
        <strain evidence="10">ATCC 35852 / DSM 46488 / JCM 4925 / NBRC 14057 / NRRL 8057</strain>
    </source>
</reference>
<dbReference type="SUPFAM" id="SSF161098">
    <property type="entry name" value="MetI-like"/>
    <property type="match status" value="1"/>
</dbReference>
<evidence type="ECO:0000256" key="6">
    <source>
        <dbReference type="ARBA" id="ARBA00023136"/>
    </source>
</evidence>
<dbReference type="PANTHER" id="PTHR43163">
    <property type="entry name" value="DIPEPTIDE TRANSPORT SYSTEM PERMEASE PROTEIN DPPB-RELATED"/>
    <property type="match status" value="1"/>
</dbReference>
<dbReference type="KEGG" id="sct:SCAT_4031"/>
<evidence type="ECO:0000256" key="3">
    <source>
        <dbReference type="ARBA" id="ARBA00022475"/>
    </source>
</evidence>
<dbReference type="eggNOG" id="COG0601">
    <property type="taxonomic scope" value="Bacteria"/>
</dbReference>
<dbReference type="GO" id="GO:0055085">
    <property type="term" value="P:transmembrane transport"/>
    <property type="evidence" value="ECO:0007669"/>
    <property type="project" value="InterPro"/>
</dbReference>
<dbReference type="CDD" id="cd06261">
    <property type="entry name" value="TM_PBP2"/>
    <property type="match status" value="1"/>
</dbReference>
<evidence type="ECO:0000313" key="9">
    <source>
        <dbReference type="EMBL" id="AEW96389.1"/>
    </source>
</evidence>
<sequence length="330" mass="35605">MTGYVLRRLVGMAVVLLVLSVVVYAVFYLAPGDPAQMACGMRCGPVQVHQLRAQLGLDEPVLTQYGHFLIGLFTGRTFGSGAAALHCDAPCLGISYRTNEQVWAMITARLPVTASLALGAMVVWLLLGVGTGLLSVLRRGRFTERLLTSLTLAGTAVPVFIIGLLLLLLFCAYLQWLPFPSYVPLTQDPQQWFWGLLLPWVSLALIESAKYARLTRSAMLETLAEDHIRTFRAYGIGERHLVTRHALRASLTPVIALSAMDLGTMFGSAVLTESLFGLPGLGRLMVGSVNVLDLPVVVGLVLVTGFFVVAAGAVADILYAVADRRVVARP</sequence>
<dbReference type="OrthoDB" id="147639at2"/>
<dbReference type="InterPro" id="IPR045621">
    <property type="entry name" value="BPD_transp_1_N"/>
</dbReference>
<dbReference type="GO" id="GO:0005886">
    <property type="term" value="C:plasma membrane"/>
    <property type="evidence" value="ECO:0007669"/>
    <property type="project" value="UniProtKB-SubCell"/>
</dbReference>
<organism evidence="9 10">
    <name type="scientific">Streptantibioticus cattleyicolor (strain ATCC 35852 / DSM 46488 / JCM 4925 / NBRC 14057 / NRRL 8057)</name>
    <name type="common">Streptomyces cattleya</name>
    <dbReference type="NCBI Taxonomy" id="1003195"/>
    <lineage>
        <taxon>Bacteria</taxon>
        <taxon>Bacillati</taxon>
        <taxon>Actinomycetota</taxon>
        <taxon>Actinomycetes</taxon>
        <taxon>Kitasatosporales</taxon>
        <taxon>Streptomycetaceae</taxon>
        <taxon>Streptantibioticus</taxon>
    </lineage>
</organism>
<keyword evidence="3" id="KW-1003">Cell membrane</keyword>
<comment type="similarity">
    <text evidence="7">Belongs to the binding-protein-dependent transport system permease family.</text>
</comment>
<feature type="transmembrane region" description="Helical" evidence="7">
    <location>
        <begin position="9"/>
        <end position="30"/>
    </location>
</feature>
<keyword evidence="5 7" id="KW-1133">Transmembrane helix</keyword>
<evidence type="ECO:0000256" key="5">
    <source>
        <dbReference type="ARBA" id="ARBA00022989"/>
    </source>
</evidence>
<keyword evidence="4 7" id="KW-0812">Transmembrane</keyword>
<accession>G8WUU6</accession>
<feature type="transmembrane region" description="Helical" evidence="7">
    <location>
        <begin position="254"/>
        <end position="276"/>
    </location>
</feature>
<dbReference type="HOGENOM" id="CLU_036879_0_0_11"/>
<dbReference type="Gene3D" id="1.10.3720.10">
    <property type="entry name" value="MetI-like"/>
    <property type="match status" value="1"/>
</dbReference>
<dbReference type="InterPro" id="IPR000515">
    <property type="entry name" value="MetI-like"/>
</dbReference>
<feature type="transmembrane region" description="Helical" evidence="7">
    <location>
        <begin position="149"/>
        <end position="176"/>
    </location>
</feature>
<evidence type="ECO:0000259" key="8">
    <source>
        <dbReference type="PROSITE" id="PS50928"/>
    </source>
</evidence>
<keyword evidence="6 7" id="KW-0472">Membrane</keyword>
<evidence type="ECO:0000313" key="10">
    <source>
        <dbReference type="Proteomes" id="UP000007842"/>
    </source>
</evidence>
<protein>
    <submittedName>
        <fullName evidence="9">ABC transporter system integral membrane protein</fullName>
    </submittedName>
</protein>
<feature type="transmembrane region" description="Helical" evidence="7">
    <location>
        <begin position="112"/>
        <end position="137"/>
    </location>
</feature>
<evidence type="ECO:0000256" key="4">
    <source>
        <dbReference type="ARBA" id="ARBA00022692"/>
    </source>
</evidence>
<dbReference type="STRING" id="1003195.SCATT_40180"/>
<evidence type="ECO:0000256" key="1">
    <source>
        <dbReference type="ARBA" id="ARBA00004651"/>
    </source>
</evidence>
<gene>
    <name evidence="9" type="ordered locus">SCATT_40180</name>
</gene>
<feature type="domain" description="ABC transmembrane type-1" evidence="8">
    <location>
        <begin position="110"/>
        <end position="319"/>
    </location>
</feature>
<dbReference type="EMBL" id="CP003219">
    <property type="protein sequence ID" value="AEW96389.1"/>
    <property type="molecule type" value="Genomic_DNA"/>
</dbReference>
<dbReference type="KEGG" id="scy:SCATT_40180"/>
<comment type="subcellular location">
    <subcellularLocation>
        <location evidence="1 7">Cell membrane</location>
        <topology evidence="1 7">Multi-pass membrane protein</topology>
    </subcellularLocation>
</comment>
<dbReference type="InterPro" id="IPR035906">
    <property type="entry name" value="MetI-like_sf"/>
</dbReference>
<keyword evidence="10" id="KW-1185">Reference proteome</keyword>
<dbReference type="AlphaFoldDB" id="F8K4N2"/>
<dbReference type="PANTHER" id="PTHR43163:SF6">
    <property type="entry name" value="DIPEPTIDE TRANSPORT SYSTEM PERMEASE PROTEIN DPPB-RELATED"/>
    <property type="match status" value="1"/>
</dbReference>
<proteinExistence type="inferred from homology"/>